<evidence type="ECO:0000256" key="2">
    <source>
        <dbReference type="SAM" id="Coils"/>
    </source>
</evidence>
<dbReference type="RefSeq" id="WP_301225457.1">
    <property type="nucleotide sequence ID" value="NZ_JAROCG010000001.1"/>
</dbReference>
<dbReference type="PANTHER" id="PTHR31088">
    <property type="entry name" value="MEMBRANE-ASSOCIATED PROTEIN VIPP1, CHLOROPLASTIC"/>
    <property type="match status" value="1"/>
</dbReference>
<evidence type="ECO:0000256" key="3">
    <source>
        <dbReference type="SAM" id="MobiDB-lite"/>
    </source>
</evidence>
<feature type="region of interest" description="Disordered" evidence="3">
    <location>
        <begin position="208"/>
        <end position="233"/>
    </location>
</feature>
<accession>A0ABT8JYV5</accession>
<keyword evidence="2" id="KW-0175">Coiled coil</keyword>
<dbReference type="PANTHER" id="PTHR31088:SF6">
    <property type="entry name" value="PHAGE SHOCK PROTEIN A"/>
    <property type="match status" value="1"/>
</dbReference>
<proteinExistence type="inferred from homology"/>
<feature type="coiled-coil region" evidence="2">
    <location>
        <begin position="94"/>
        <end position="142"/>
    </location>
</feature>
<comment type="caution">
    <text evidence="4">The sequence shown here is derived from an EMBL/GenBank/DDBJ whole genome shotgun (WGS) entry which is preliminary data.</text>
</comment>
<evidence type="ECO:0000313" key="4">
    <source>
        <dbReference type="EMBL" id="MDN4610355.1"/>
    </source>
</evidence>
<gene>
    <name evidence="4" type="ORF">P5G52_05685</name>
</gene>
<organism evidence="4 5">
    <name type="scientific">Arthrobacter burdickii</name>
    <dbReference type="NCBI Taxonomy" id="3035920"/>
    <lineage>
        <taxon>Bacteria</taxon>
        <taxon>Bacillati</taxon>
        <taxon>Actinomycetota</taxon>
        <taxon>Actinomycetes</taxon>
        <taxon>Micrococcales</taxon>
        <taxon>Micrococcaceae</taxon>
        <taxon>Arthrobacter</taxon>
    </lineage>
</organism>
<protein>
    <submittedName>
        <fullName evidence="4">PspA/IM30 family protein</fullName>
    </submittedName>
</protein>
<sequence length="233" mass="25912">MSIRRRITRIMQANRSAAAESRQDPSVQAQDAQLAQRRLLDQARRGAADVAAHHHRVGLAANDAADYLNRVEAAAAAAVQRGDDDAARAAIRESMTARRRLETLTKQLQEAGQQARRLHDDVQRLEERVRQNAMDYDALRARRAAAQAAIGVHDALASSSREAAAIDAARRSAELEVRRFEAQAQAREELSWTDPSSPRLQQAFEELEAEAAAQQELEDLKRRNSRGYPPGQH</sequence>
<comment type="similarity">
    <text evidence="1">Belongs to the PspA/Vipp/IM30 family.</text>
</comment>
<dbReference type="Proteomes" id="UP001174209">
    <property type="component" value="Unassembled WGS sequence"/>
</dbReference>
<reference evidence="4" key="1">
    <citation type="submission" date="2023-06" db="EMBL/GenBank/DDBJ databases">
        <title>MT1 and MT2 Draft Genomes of Novel Species.</title>
        <authorList>
            <person name="Venkateswaran K."/>
        </authorList>
    </citation>
    <scope>NUCLEOTIDE SEQUENCE</scope>
    <source>
        <strain evidence="4">IIF3SC-B10</strain>
    </source>
</reference>
<dbReference type="EMBL" id="JAROCG010000001">
    <property type="protein sequence ID" value="MDN4610355.1"/>
    <property type="molecule type" value="Genomic_DNA"/>
</dbReference>
<dbReference type="Pfam" id="PF04012">
    <property type="entry name" value="PspA_IM30"/>
    <property type="match status" value="1"/>
</dbReference>
<keyword evidence="5" id="KW-1185">Reference proteome</keyword>
<dbReference type="InterPro" id="IPR007157">
    <property type="entry name" value="PspA_VIPP1"/>
</dbReference>
<evidence type="ECO:0000256" key="1">
    <source>
        <dbReference type="ARBA" id="ARBA00043985"/>
    </source>
</evidence>
<evidence type="ECO:0000313" key="5">
    <source>
        <dbReference type="Proteomes" id="UP001174209"/>
    </source>
</evidence>
<name>A0ABT8JYV5_9MICC</name>